<dbReference type="Proteomes" id="UP000224460">
    <property type="component" value="Unassembled WGS sequence"/>
</dbReference>
<proteinExistence type="predicted"/>
<evidence type="ECO:0000313" key="1">
    <source>
        <dbReference type="EMBL" id="PHV71807.1"/>
    </source>
</evidence>
<keyword evidence="2" id="KW-1185">Reference proteome</keyword>
<gene>
    <name evidence="1" type="primary">rsgA</name>
    <name evidence="1" type="ORF">CS063_04425</name>
</gene>
<protein>
    <submittedName>
        <fullName evidence="1">Ribosome small subunit-dependent GTPase A</fullName>
    </submittedName>
</protein>
<accession>A0AC61DHR2</accession>
<organism evidence="1 2">
    <name type="scientific">Sporanaerobium hydrogeniformans</name>
    <dbReference type="NCBI Taxonomy" id="3072179"/>
    <lineage>
        <taxon>Bacteria</taxon>
        <taxon>Bacillati</taxon>
        <taxon>Bacillota</taxon>
        <taxon>Clostridia</taxon>
        <taxon>Lachnospirales</taxon>
        <taxon>Lachnospiraceae</taxon>
        <taxon>Sporanaerobium</taxon>
    </lineage>
</organism>
<sequence>MRYNKMVQGTIIKGIAGFYYVEAEQRIYECKARGKFRKENIIPLIGDNVLITLSEEENSSDRYPIATIEEILQRKNSLIRPPVANVDQAIVVFSVTYPVIHLDLLERFLLTIEKENITPYIVLNKIDEGNESEYSYIVERYSKIGYKVMALSAKMKINIELLKPHLKDKTTVFAGPSGVGKSTLLNALEKNLSLETGVVSEKIKRGKHTTRHVELMPLSMGGFVLDTPGFTSLQLDGITKEDLKQYFPEFVPLEGSCKFSGCTHVHEPGCKIRKAVETGEIFKERYDSYVTYYNQLKETRRW</sequence>
<reference evidence="1" key="1">
    <citation type="submission" date="2017-10" db="EMBL/GenBank/DDBJ databases">
        <title>Genome sequence of cellulolytic Lachnospiraceae bacterium XHS1971 isolated from hotspring sediment.</title>
        <authorList>
            <person name="Vasudevan G."/>
            <person name="Joshi A.J."/>
            <person name="Hivarkar S."/>
            <person name="Lanjekar V.B."/>
            <person name="Dhakephalkar P.K."/>
            <person name="Dagar S."/>
        </authorList>
    </citation>
    <scope>NUCLEOTIDE SEQUENCE</scope>
    <source>
        <strain evidence="1">XHS1971</strain>
    </source>
</reference>
<comment type="caution">
    <text evidence="1">The sequence shown here is derived from an EMBL/GenBank/DDBJ whole genome shotgun (WGS) entry which is preliminary data.</text>
</comment>
<name>A0AC61DHR2_9FIRM</name>
<dbReference type="EMBL" id="PEDL01000002">
    <property type="protein sequence ID" value="PHV71807.1"/>
    <property type="molecule type" value="Genomic_DNA"/>
</dbReference>
<evidence type="ECO:0000313" key="2">
    <source>
        <dbReference type="Proteomes" id="UP000224460"/>
    </source>
</evidence>